<protein>
    <submittedName>
        <fullName evidence="1">Uncharacterized protein</fullName>
    </submittedName>
</protein>
<evidence type="ECO:0000313" key="1">
    <source>
        <dbReference type="EMBL" id="QHU05474.1"/>
    </source>
</evidence>
<sequence>MIGRNSDAYAQMLYNRFLAKYQETISIKVQCTALGCTHFKVVRANTAPIYLQNIRKYYLCDECEYCESSMDEEPDSQ</sequence>
<reference evidence="1" key="1">
    <citation type="journal article" date="2020" name="Nature">
        <title>Giant virus diversity and host interactions through global metagenomics.</title>
        <authorList>
            <person name="Schulz F."/>
            <person name="Roux S."/>
            <person name="Paez-Espino D."/>
            <person name="Jungbluth S."/>
            <person name="Walsh D.A."/>
            <person name="Denef V.J."/>
            <person name="McMahon K.D."/>
            <person name="Konstantinidis K.T."/>
            <person name="Eloe-Fadrosh E.A."/>
            <person name="Kyrpides N.C."/>
            <person name="Woyke T."/>
        </authorList>
    </citation>
    <scope>NUCLEOTIDE SEQUENCE</scope>
    <source>
        <strain evidence="1">GVMAG-M-3300027734-16</strain>
    </source>
</reference>
<proteinExistence type="predicted"/>
<dbReference type="AlphaFoldDB" id="A0A6C0JP40"/>
<organism evidence="1">
    <name type="scientific">viral metagenome</name>
    <dbReference type="NCBI Taxonomy" id="1070528"/>
    <lineage>
        <taxon>unclassified sequences</taxon>
        <taxon>metagenomes</taxon>
        <taxon>organismal metagenomes</taxon>
    </lineage>
</organism>
<name>A0A6C0JP40_9ZZZZ</name>
<dbReference type="EMBL" id="MN740416">
    <property type="protein sequence ID" value="QHU05474.1"/>
    <property type="molecule type" value="Genomic_DNA"/>
</dbReference>
<accession>A0A6C0JP40</accession>